<dbReference type="InterPro" id="IPR050154">
    <property type="entry name" value="UbiB_kinase"/>
</dbReference>
<comment type="similarity">
    <text evidence="1">Belongs to the protein kinase superfamily. ADCK protein kinase family.</text>
</comment>
<dbReference type="PANTHER" id="PTHR10566">
    <property type="entry name" value="CHAPERONE-ACTIVITY OF BC1 COMPLEX CABC1 -RELATED"/>
    <property type="match status" value="1"/>
</dbReference>
<dbReference type="InterPro" id="IPR000719">
    <property type="entry name" value="Prot_kinase_dom"/>
</dbReference>
<dbReference type="Gene3D" id="1.10.510.10">
    <property type="entry name" value="Transferase(Phosphotransferase) domain 1"/>
    <property type="match status" value="1"/>
</dbReference>
<proteinExistence type="inferred from homology"/>
<keyword evidence="5" id="KW-0808">Transferase</keyword>
<keyword evidence="3" id="KW-0812">Transmembrane</keyword>
<dbReference type="EMBL" id="WOYG01000001">
    <property type="protein sequence ID" value="NLV09897.1"/>
    <property type="molecule type" value="Genomic_DNA"/>
</dbReference>
<keyword evidence="3" id="KW-0472">Membrane</keyword>
<comment type="caution">
    <text evidence="5">The sequence shown here is derived from an EMBL/GenBank/DDBJ whole genome shotgun (WGS) entry which is preliminary data.</text>
</comment>
<dbReference type="GO" id="GO:0005524">
    <property type="term" value="F:ATP binding"/>
    <property type="evidence" value="ECO:0007669"/>
    <property type="project" value="InterPro"/>
</dbReference>
<evidence type="ECO:0000256" key="1">
    <source>
        <dbReference type="ARBA" id="ARBA00009670"/>
    </source>
</evidence>
<evidence type="ECO:0000256" key="2">
    <source>
        <dbReference type="SAM" id="MobiDB-lite"/>
    </source>
</evidence>
<reference evidence="5" key="1">
    <citation type="submission" date="2019-12" db="EMBL/GenBank/DDBJ databases">
        <title>Whole-genome sequence of Halomicrobium mukohataei pws1.</title>
        <authorList>
            <person name="Verma D.K."/>
            <person name="Gopal K."/>
            <person name="Prasad E.S."/>
        </authorList>
    </citation>
    <scope>NUCLEOTIDE SEQUENCE</scope>
    <source>
        <strain evidence="5">Pws1</strain>
    </source>
</reference>
<feature type="transmembrane region" description="Helical" evidence="3">
    <location>
        <begin position="486"/>
        <end position="504"/>
    </location>
</feature>
<dbReference type="GO" id="GO:0004672">
    <property type="term" value="F:protein kinase activity"/>
    <property type="evidence" value="ECO:0007669"/>
    <property type="project" value="InterPro"/>
</dbReference>
<feature type="region of interest" description="Disordered" evidence="2">
    <location>
        <begin position="540"/>
        <end position="566"/>
    </location>
</feature>
<dbReference type="Proteomes" id="UP000608662">
    <property type="component" value="Unassembled WGS sequence"/>
</dbReference>
<dbReference type="RefSeq" id="WP_170093677.1">
    <property type="nucleotide sequence ID" value="NZ_WOYG01000001.1"/>
</dbReference>
<dbReference type="PROSITE" id="PS50011">
    <property type="entry name" value="PROTEIN_KINASE_DOM"/>
    <property type="match status" value="1"/>
</dbReference>
<protein>
    <submittedName>
        <fullName evidence="5">AarF/ABC1/UbiB kinase family protein</fullName>
    </submittedName>
</protein>
<dbReference type="CDD" id="cd05121">
    <property type="entry name" value="ABC1_ADCK3-like"/>
    <property type="match status" value="1"/>
</dbReference>
<feature type="transmembrane region" description="Helical" evidence="3">
    <location>
        <begin position="510"/>
        <end position="529"/>
    </location>
</feature>
<dbReference type="AlphaFoldDB" id="A0A847UCF8"/>
<sequence>MNLRAYWRFVVVVRHFLPLGLSYARDRNRFLLFGRSRDVTPEQRRRRAGRLLDSLLTLGPTFIKLGQLLSTRPDILPPEYIDEFAQLQDRVPPAPWDEARTVLEDELGPVDEAFDDFEDEAISGASLGQVYRAEVDGDAVAVKIRRPGIEDLVEADLRAIRWSLPILMYFVGETRSFSLETLADEFSKTIREEMDYGREAEMLTEIRGNFADNDRIRIPGVVETHSTNRVLTMEYLPGTKINDVEELDELSVDRTELAETLQRSYLQMIIDDGVFHADPHPGNLAVQSDGTLVFYDFGMSGRVDPFVQDRIVDFYAAVASQDIDAILDALIEMGTLSPEADRQVMGEVMELAIADARGEDLEQYRVQQIIQQVEDTIYEFPLRLPANLALVLRVATVVEGVCVTLDPDFDFITVATEYLREEGHIAAGAKQYARDRADEVRDAAESMVRVPPKLESALDRIEREDLHVRADIEDSDGVLERMTRRLILGMILASGTLSTALLYAASTVEATAIAGVGTLAVAGVTYLSFRRSKGLRATPQFTRQSMRQREAADDAGYASSYGPDDE</sequence>
<feature type="domain" description="Protein kinase" evidence="4">
    <location>
        <begin position="116"/>
        <end position="470"/>
    </location>
</feature>
<evidence type="ECO:0000256" key="3">
    <source>
        <dbReference type="SAM" id="Phobius"/>
    </source>
</evidence>
<dbReference type="InterPro" id="IPR004147">
    <property type="entry name" value="ABC1_dom"/>
</dbReference>
<evidence type="ECO:0000259" key="4">
    <source>
        <dbReference type="PROSITE" id="PS50011"/>
    </source>
</evidence>
<keyword evidence="3" id="KW-1133">Transmembrane helix</keyword>
<accession>A0A847UCF8</accession>
<gene>
    <name evidence="5" type="ORF">GOC74_08145</name>
</gene>
<organism evidence="5 6">
    <name type="scientific">Halomicrobium mukohataei</name>
    <dbReference type="NCBI Taxonomy" id="57705"/>
    <lineage>
        <taxon>Archaea</taxon>
        <taxon>Methanobacteriati</taxon>
        <taxon>Methanobacteriota</taxon>
        <taxon>Stenosarchaea group</taxon>
        <taxon>Halobacteria</taxon>
        <taxon>Halobacteriales</taxon>
        <taxon>Haloarculaceae</taxon>
        <taxon>Halomicrobium</taxon>
    </lineage>
</organism>
<dbReference type="SUPFAM" id="SSF56112">
    <property type="entry name" value="Protein kinase-like (PK-like)"/>
    <property type="match status" value="1"/>
</dbReference>
<keyword evidence="5" id="KW-0418">Kinase</keyword>
<dbReference type="InterPro" id="IPR011009">
    <property type="entry name" value="Kinase-like_dom_sf"/>
</dbReference>
<dbReference type="PANTHER" id="PTHR10566:SF113">
    <property type="entry name" value="PROTEIN ACTIVITY OF BC1 COMPLEX KINASE 7, CHLOROPLASTIC"/>
    <property type="match status" value="1"/>
</dbReference>
<evidence type="ECO:0000313" key="6">
    <source>
        <dbReference type="Proteomes" id="UP000608662"/>
    </source>
</evidence>
<name>A0A847UCF8_9EURY</name>
<dbReference type="Pfam" id="PF03109">
    <property type="entry name" value="ABC1"/>
    <property type="match status" value="1"/>
</dbReference>
<evidence type="ECO:0000313" key="5">
    <source>
        <dbReference type="EMBL" id="NLV09897.1"/>
    </source>
</evidence>